<evidence type="ECO:0000256" key="1">
    <source>
        <dbReference type="SAM" id="Phobius"/>
    </source>
</evidence>
<sequence length="1233" mass="137393">MFNGFEFGTKPKEEPIIGVHTGLMEEDETGAPDRPKGWKPLTLRVPFLLSIIGISCALVLIVEWLVVYSKHQHGILLAQNINDLPLRSTFGYLYLPTIISVLYSLMWAWIDLDIKRIEPYLQLSRPDGARAEDSLLLHYPFDFLATLPLKTFKRRHWSVLTVSLGVMVVFWGLTPIQSGMFAIRTITIQEEKTLYHATDYTPTNRQGNLSSIFAQSVYNIAWLNESLPSFMTTDFALSAFGTDEKPKDDFRGEYTGLTMLYSVDVNCEPAQTWNNSGGTWYNSSSGCSFDAPPYRPNGGDDSGKPYDTIYVGFQNENGFADWYLSDSCPSDASHTFFIRWSKSTRSAILSNDESTGGPEDGQANATSLFCQPFYYQQQVMATIQAPLNAVVNVTTVGRKTPLVSDIFNISTFEWAMSSGQEEFPSRNIFPKIGFPDQKTQLQNMPLNLNYLPKMAPFAIASYKRAPEEYMTSETLRLSYQAAYRLLFARQMVDILSSRLDYETQHAGQQSYVTQAVVIVPGFAHATAGLLCMAALLVSILLILITQRSNLLESDPCTIGALMDLTIDEQSTTTTSLLKLEGKDPQSLRHALRGARFRLLGSSRSLDQSSTTCIHLLEKAEDTETIDEETPVTYRNKSGIRPTGLRWFVGASFTVIQAAAIIAFATLYVQTSRSNGLPLPSSSTMVRQIVENYIPVAISTIMDPAWLVVTRQLCLLQPWNVLMKGSAKGSKSIDVNYNSLPPQLLVPTAIRSGHFKLALMCGISLLANVLTVALSSLFYEDTVSVRSPLVLSTPYLPRFKELNGTGLPFNADVPGNWQGGTTFDQFYREMSYLTANTSLPPWTDTRYAYVPMNLPQDDFSNTTYRVETAVFSANLACQAMNGSGSQNFTLTFSHDAASAQFSSWLLNNDGIATKCIDRKSGGISPVNQMYDLRDPQSDRSAIEFSFGLQGASIQDDDEFCRQHVVAIWARSEWQMPGSVTDGTSARPNMTLSSLNTTMILCRPTIVAGEAEVTVDNTGRIQALHSAKTSTENIDAFFSTNSSSLIAQAHQFLVDNGATWHKDAFPSDFTNYLMIAKFNSSELVNASLAVPKFEVAAPQFSRLYTELFALLVGSNPELLFERGTNVRESTAARYRSETRIFMSLPAFILSEMILALYFITTALVYTRTPARRLPRLPNTIASMISYFAASQVLETMRTETLTGCYSGRQLRKQWRWKFGEYVGSDGLQCWRIEKE</sequence>
<feature type="transmembrane region" description="Helical" evidence="1">
    <location>
        <begin position="522"/>
        <end position="544"/>
    </location>
</feature>
<organism evidence="2 3">
    <name type="scientific">Acrodontium crateriforme</name>
    <dbReference type="NCBI Taxonomy" id="150365"/>
    <lineage>
        <taxon>Eukaryota</taxon>
        <taxon>Fungi</taxon>
        <taxon>Dikarya</taxon>
        <taxon>Ascomycota</taxon>
        <taxon>Pezizomycotina</taxon>
        <taxon>Dothideomycetes</taxon>
        <taxon>Dothideomycetidae</taxon>
        <taxon>Mycosphaerellales</taxon>
        <taxon>Teratosphaeriaceae</taxon>
        <taxon>Acrodontium</taxon>
    </lineage>
</organism>
<name>A0AAQ3M8H7_9PEZI</name>
<feature type="transmembrane region" description="Helical" evidence="1">
    <location>
        <begin position="89"/>
        <end position="110"/>
    </location>
</feature>
<proteinExistence type="predicted"/>
<feature type="transmembrane region" description="Helical" evidence="1">
    <location>
        <begin position="644"/>
        <end position="668"/>
    </location>
</feature>
<evidence type="ECO:0000313" key="3">
    <source>
        <dbReference type="Proteomes" id="UP001303373"/>
    </source>
</evidence>
<gene>
    <name evidence="2" type="ORF">R9X50_00679500</name>
</gene>
<dbReference type="InterPro" id="IPR021840">
    <property type="entry name" value="DUF3433"/>
</dbReference>
<dbReference type="PANTHER" id="PTHR37544">
    <property type="entry name" value="SPRAY-RELATED"/>
    <property type="match status" value="1"/>
</dbReference>
<dbReference type="Pfam" id="PF11915">
    <property type="entry name" value="DUF3433"/>
    <property type="match status" value="2"/>
</dbReference>
<reference evidence="2 3" key="1">
    <citation type="submission" date="2023-11" db="EMBL/GenBank/DDBJ databases">
        <title>An acidophilic fungus is an integral part of prey digestion in a carnivorous sundew plant.</title>
        <authorList>
            <person name="Tsai I.J."/>
        </authorList>
    </citation>
    <scope>NUCLEOTIDE SEQUENCE [LARGE SCALE GENOMIC DNA]</scope>
    <source>
        <strain evidence="2">169a</strain>
    </source>
</reference>
<feature type="transmembrane region" description="Helical" evidence="1">
    <location>
        <begin position="1138"/>
        <end position="1163"/>
    </location>
</feature>
<keyword evidence="1" id="KW-0472">Membrane</keyword>
<dbReference type="PANTHER" id="PTHR37544:SF3">
    <property type="entry name" value="SPRAY"/>
    <property type="match status" value="1"/>
</dbReference>
<feature type="transmembrane region" description="Helical" evidence="1">
    <location>
        <begin position="157"/>
        <end position="174"/>
    </location>
</feature>
<feature type="transmembrane region" description="Helical" evidence="1">
    <location>
        <begin position="45"/>
        <end position="69"/>
    </location>
</feature>
<keyword evidence="3" id="KW-1185">Reference proteome</keyword>
<protein>
    <submittedName>
        <fullName evidence="2">Uncharacterized protein</fullName>
    </submittedName>
</protein>
<evidence type="ECO:0000313" key="2">
    <source>
        <dbReference type="EMBL" id="WPH03912.1"/>
    </source>
</evidence>
<dbReference type="EMBL" id="CP138590">
    <property type="protein sequence ID" value="WPH03912.1"/>
    <property type="molecule type" value="Genomic_DNA"/>
</dbReference>
<dbReference type="Proteomes" id="UP001303373">
    <property type="component" value="Chromosome 11"/>
</dbReference>
<keyword evidence="1" id="KW-1133">Transmembrane helix</keyword>
<accession>A0AAQ3M8H7</accession>
<dbReference type="AlphaFoldDB" id="A0AAQ3M8H7"/>
<keyword evidence="1" id="KW-0812">Transmembrane</keyword>